<keyword evidence="5 15" id="KW-0418">Kinase</keyword>
<dbReference type="EMBL" id="BLAY01000027">
    <property type="protein sequence ID" value="GET37377.1"/>
    <property type="molecule type" value="Genomic_DNA"/>
</dbReference>
<evidence type="ECO:0000256" key="4">
    <source>
        <dbReference type="ARBA" id="ARBA00022679"/>
    </source>
</evidence>
<dbReference type="InterPro" id="IPR036097">
    <property type="entry name" value="HisK_dim/P_sf"/>
</dbReference>
<dbReference type="InterPro" id="IPR036890">
    <property type="entry name" value="HATPase_C_sf"/>
</dbReference>
<dbReference type="InterPro" id="IPR003594">
    <property type="entry name" value="HATPase_dom"/>
</dbReference>
<dbReference type="Gene3D" id="3.30.565.10">
    <property type="entry name" value="Histidine kinase-like ATPase, C-terminal domain"/>
    <property type="match status" value="1"/>
</dbReference>
<dbReference type="Gene3D" id="2.30.30.40">
    <property type="entry name" value="SH3 Domains"/>
    <property type="match status" value="1"/>
</dbReference>
<dbReference type="Gene3D" id="1.20.120.160">
    <property type="entry name" value="HPT domain"/>
    <property type="match status" value="1"/>
</dbReference>
<dbReference type="PANTHER" id="PTHR43395">
    <property type="entry name" value="SENSOR HISTIDINE KINASE CHEA"/>
    <property type="match status" value="1"/>
</dbReference>
<dbReference type="PRINTS" id="PR00344">
    <property type="entry name" value="BCTRLSENSOR"/>
</dbReference>
<comment type="catalytic activity">
    <reaction evidence="1">
        <text>ATP + protein L-histidine = ADP + protein N-phospho-L-histidine.</text>
        <dbReference type="EC" id="2.7.13.3"/>
    </reaction>
</comment>
<dbReference type="PANTHER" id="PTHR43395:SF1">
    <property type="entry name" value="CHEMOTAXIS PROTEIN CHEA"/>
    <property type="match status" value="1"/>
</dbReference>
<dbReference type="Gene3D" id="3.40.50.2300">
    <property type="match status" value="1"/>
</dbReference>
<dbReference type="Pfam" id="PF01627">
    <property type="entry name" value="Hpt"/>
    <property type="match status" value="1"/>
</dbReference>
<comment type="caution">
    <text evidence="15">The sequence shown here is derived from an EMBL/GenBank/DDBJ whole genome shotgun (WGS) entry which is preliminary data.</text>
</comment>
<dbReference type="InterPro" id="IPR004105">
    <property type="entry name" value="CheA-like_dim"/>
</dbReference>
<dbReference type="InterPro" id="IPR036641">
    <property type="entry name" value="HPT_dom_sf"/>
</dbReference>
<evidence type="ECO:0000256" key="6">
    <source>
        <dbReference type="ARBA" id="ARBA00023012"/>
    </source>
</evidence>
<dbReference type="SMART" id="SM00073">
    <property type="entry name" value="HPT"/>
    <property type="match status" value="1"/>
</dbReference>
<dbReference type="InterPro" id="IPR036061">
    <property type="entry name" value="CheW-like_dom_sf"/>
</dbReference>
<dbReference type="InterPro" id="IPR011006">
    <property type="entry name" value="CheY-like_superfamily"/>
</dbReference>
<dbReference type="SMART" id="SM00260">
    <property type="entry name" value="CheW"/>
    <property type="match status" value="1"/>
</dbReference>
<feature type="domain" description="Histidine kinase" evidence="11">
    <location>
        <begin position="1251"/>
        <end position="1499"/>
    </location>
</feature>
<feature type="coiled-coil region" evidence="9">
    <location>
        <begin position="1165"/>
        <end position="1199"/>
    </location>
</feature>
<dbReference type="PROSITE" id="PS50851">
    <property type="entry name" value="CHEW"/>
    <property type="match status" value="1"/>
</dbReference>
<feature type="region of interest" description="Disordered" evidence="10">
    <location>
        <begin position="347"/>
        <end position="372"/>
    </location>
</feature>
<feature type="domain" description="CheW-like" evidence="13">
    <location>
        <begin position="1501"/>
        <end position="1645"/>
    </location>
</feature>
<evidence type="ECO:0000259" key="11">
    <source>
        <dbReference type="PROSITE" id="PS50109"/>
    </source>
</evidence>
<keyword evidence="9" id="KW-0175">Coiled coil</keyword>
<gene>
    <name evidence="15" type="ORF">MiSe_21300</name>
</gene>
<evidence type="ECO:0000256" key="3">
    <source>
        <dbReference type="ARBA" id="ARBA00022553"/>
    </source>
</evidence>
<dbReference type="SMART" id="SM01231">
    <property type="entry name" value="H-kinase_dim"/>
    <property type="match status" value="1"/>
</dbReference>
<dbReference type="PROSITE" id="PS50110">
    <property type="entry name" value="RESPONSE_REGULATORY"/>
    <property type="match status" value="1"/>
</dbReference>
<proteinExistence type="predicted"/>
<dbReference type="SUPFAM" id="SSF52172">
    <property type="entry name" value="CheY-like"/>
    <property type="match status" value="1"/>
</dbReference>
<dbReference type="Pfam" id="PF00072">
    <property type="entry name" value="Response_reg"/>
    <property type="match status" value="1"/>
</dbReference>
<feature type="region of interest" description="Disordered" evidence="10">
    <location>
        <begin position="772"/>
        <end position="802"/>
    </location>
</feature>
<dbReference type="InterPro" id="IPR051315">
    <property type="entry name" value="Bact_Chemotaxis_CheA"/>
</dbReference>
<reference evidence="15" key="1">
    <citation type="submission" date="2019-10" db="EMBL/GenBank/DDBJ databases">
        <title>Draft genome sequece of Microseira wollei NIES-4236.</title>
        <authorList>
            <person name="Yamaguchi H."/>
            <person name="Suzuki S."/>
            <person name="Kawachi M."/>
        </authorList>
    </citation>
    <scope>NUCLEOTIDE SEQUENCE</scope>
    <source>
        <strain evidence="15">NIES-4236</strain>
    </source>
</reference>
<evidence type="ECO:0000313" key="16">
    <source>
        <dbReference type="Proteomes" id="UP001050975"/>
    </source>
</evidence>
<evidence type="ECO:0000256" key="8">
    <source>
        <dbReference type="PROSITE-ProRule" id="PRU00169"/>
    </source>
</evidence>
<feature type="modified residue" description="Phosphohistidine" evidence="7">
    <location>
        <position position="49"/>
    </location>
</feature>
<dbReference type="SUPFAM" id="SSF50341">
    <property type="entry name" value="CheW-like"/>
    <property type="match status" value="1"/>
</dbReference>
<dbReference type="CDD" id="cd00088">
    <property type="entry name" value="HPT"/>
    <property type="match status" value="1"/>
</dbReference>
<dbReference type="Proteomes" id="UP001050975">
    <property type="component" value="Unassembled WGS sequence"/>
</dbReference>
<dbReference type="InterPro" id="IPR005467">
    <property type="entry name" value="His_kinase_dom"/>
</dbReference>
<dbReference type="EC" id="2.7.13.3" evidence="2"/>
<dbReference type="InterPro" id="IPR008207">
    <property type="entry name" value="Sig_transdc_His_kin_Hpt_dom"/>
</dbReference>
<protein>
    <recommendedName>
        <fullName evidence="2">histidine kinase</fullName>
        <ecNumber evidence="2">2.7.13.3</ecNumber>
    </recommendedName>
</protein>
<evidence type="ECO:0000256" key="5">
    <source>
        <dbReference type="ARBA" id="ARBA00022777"/>
    </source>
</evidence>
<keyword evidence="16" id="KW-1185">Reference proteome</keyword>
<evidence type="ECO:0000256" key="10">
    <source>
        <dbReference type="SAM" id="MobiDB-lite"/>
    </source>
</evidence>
<dbReference type="SUPFAM" id="SSF55874">
    <property type="entry name" value="ATPase domain of HSP90 chaperone/DNA topoisomerase II/histidine kinase"/>
    <property type="match status" value="1"/>
</dbReference>
<feature type="domain" description="Response regulatory" evidence="12">
    <location>
        <begin position="1673"/>
        <end position="1790"/>
    </location>
</feature>
<evidence type="ECO:0000313" key="15">
    <source>
        <dbReference type="EMBL" id="GET37377.1"/>
    </source>
</evidence>
<feature type="modified residue" description="4-aspartylphosphate" evidence="8">
    <location>
        <position position="1723"/>
    </location>
</feature>
<dbReference type="Pfam" id="PF01584">
    <property type="entry name" value="CheW"/>
    <property type="match status" value="1"/>
</dbReference>
<dbReference type="FunFam" id="3.30.565.10:FF:000016">
    <property type="entry name" value="Chemotaxis protein CheA, putative"/>
    <property type="match status" value="1"/>
</dbReference>
<evidence type="ECO:0000259" key="14">
    <source>
        <dbReference type="PROSITE" id="PS50894"/>
    </source>
</evidence>
<dbReference type="Pfam" id="PF02518">
    <property type="entry name" value="HATPase_c"/>
    <property type="match status" value="1"/>
</dbReference>
<dbReference type="SMART" id="SM00448">
    <property type="entry name" value="REC"/>
    <property type="match status" value="1"/>
</dbReference>
<dbReference type="Pfam" id="PF02895">
    <property type="entry name" value="H-kinase_dim"/>
    <property type="match status" value="1"/>
</dbReference>
<evidence type="ECO:0000256" key="9">
    <source>
        <dbReference type="SAM" id="Coils"/>
    </source>
</evidence>
<dbReference type="GO" id="GO:0000155">
    <property type="term" value="F:phosphorelay sensor kinase activity"/>
    <property type="evidence" value="ECO:0007669"/>
    <property type="project" value="InterPro"/>
</dbReference>
<dbReference type="InterPro" id="IPR001789">
    <property type="entry name" value="Sig_transdc_resp-reg_receiver"/>
</dbReference>
<evidence type="ECO:0000256" key="1">
    <source>
        <dbReference type="ARBA" id="ARBA00000085"/>
    </source>
</evidence>
<dbReference type="SMART" id="SM00387">
    <property type="entry name" value="HATPase_c"/>
    <property type="match status" value="1"/>
</dbReference>
<organism evidence="15 16">
    <name type="scientific">Microseira wollei NIES-4236</name>
    <dbReference type="NCBI Taxonomy" id="2530354"/>
    <lineage>
        <taxon>Bacteria</taxon>
        <taxon>Bacillati</taxon>
        <taxon>Cyanobacteriota</taxon>
        <taxon>Cyanophyceae</taxon>
        <taxon>Oscillatoriophycideae</taxon>
        <taxon>Aerosakkonematales</taxon>
        <taxon>Aerosakkonemataceae</taxon>
        <taxon>Microseira</taxon>
    </lineage>
</organism>
<dbReference type="InterPro" id="IPR002545">
    <property type="entry name" value="CheW-lke_dom"/>
</dbReference>
<evidence type="ECO:0000259" key="12">
    <source>
        <dbReference type="PROSITE" id="PS50110"/>
    </source>
</evidence>
<keyword evidence="3 8" id="KW-0597">Phosphoprotein</keyword>
<dbReference type="GO" id="GO:0005737">
    <property type="term" value="C:cytoplasm"/>
    <property type="evidence" value="ECO:0007669"/>
    <property type="project" value="InterPro"/>
</dbReference>
<sequence length="1803" mass="195867">MLPEQQQRILGYFIEEAKDHLNTIEQGLLALQNTIDDPEMLKEVYRAAHSIKGGAGMLGLSSIQKTSHLLEDCFKILEGSPVRVDQKLESLFLRVFDTLQSLIEQLQGPFGLTEEVAASLMSTTAPVFSELQQHLEVLTKQPVGGVKVPAVAAAAKEKDQIQVAFQQEVMEHLRQMLQLFKPPQWPNSREDLVSRCRQLQELGSRFNLPGWSELLSCGARAIANPDNSSQTLAPIVIKEIKQAQELVLAGREAEVAVSSQLAALAPPAPTPEAAIESDLVDLLAVTGDSDDSEDWFQSALAEAPADALGDGVASEPPSGAIDFGANAWEPGDDAAQFFWVPDTDVTPAKTTARSDRPEKPSVTAPADPTGPEVGAAELIALNDLFPEEVPELDSTWQLEEVLGDAQSEPLLESFDDFNAATDNELADLFAQTYTAAPDDSPEDDTVTLFGKAFFDDDSEAEPIPPQGEAAAATRLTAHLFDEDFSATETPASRSDEDISLLGENFGFDDDSTSDPVAFQGEAEAESALTDLFEEDFPAVETGATSQDEEDLSLFGEDFCFEDSPTEQIRATSPSAAAASEPEADDLSELFAGLNEDDFWQAELTNESEALDLARSQSADISNLDDSNWLEGWDNAAIAGQVPDELDMAGFEPSAPADDWQGELFTAREEISPAAGSALSDRAPIELNREDCRSDLAALTPALSFGEVDFGFNSPEDEAAMLLGDESELMGLEAINQNWADQIAGDAKAVEFGALTDDFDWDANDLFGSEAAAGETPSAQSIVSAPEVGSKPTTDYPSPQNAEASIDDFFSLDEPSQLWGEPSQTEADLGLDANWLLASADLFADMETPPPQDAEIQARISDGGEGEFDLFADEPGTEFDLFGNETPAEEEAFEIADNATAEELLSFDFPSAESETGADDDDLAWLSEITQDVDAESDLAQQEYEENTEEEVLNLTEGEEQFSFEQLAFAETTTTTEGEEQFSFEQLAFAETTTTAELEPEPDFADLDAMLGEVGDPPSATGVNSSQPSAELDFADLEAMLDEAGDIGATGVSSSQPSAELDFADLEAMLGEEAIAPTGADITLDTMSSMVSAIPGEGKSTPEIVPTTDKTQAVAASDEFEDLEAMIASAETLGGPPMKSRPGQANASKPRARIFEQTMKVPVKQLDNLTNLVGELVVNRNSLEQDQERLRQFLDNLLHQVQQLSDVGARMQDLYERSLLESALLASRQSYRFSTTGGDGFSGYSSGSTWDHIEMDRFTPFHTLSQEMIELIVRVRESASDIEFIVDETDQVSRQFRQVTTQLQEGLTRARMVPFAEIERVFPLFRYVRDKAAELGKQAELRIEGRETLIDKLILEHLSDPMKHLINNGLAHGIEAPEVRQRQGKPPVGRITLSAFHQGNQTVISFSDDGAGIDVELLKAKAVEKRLITAEQAKSLSRIEAYELLYLSGLSTKDKADLIAGKGVGMDVVRTNVSEIRGTITTDSTQGKGTSFTIRLPLTLSICKALCCVSNQARIAFPMDGVEDALDVPKSRVQVNGEGNQYIQWRDMQLEFKHLNELLTFNRQLGRGRVYGASKDEDSVAIVVLRSAGNFLAIQVDQVVGEQEIVIKQLEGPVPKPIGIAGATVMGDGRIMPIGDVLELIDIAMGRVGKDRRAMLWEQNNLAAASETPVNEPRVLIVDDSITVRELLSMTFNKAGYRVEQARDGQEAWDKLKSGLPCDIVFCDIEMPRMNGLELLSRLHKDPDLTHLPVAMLTSRGAEKHREMAFDLGASGYFTKPYLEEALLDAASRMLKGEKLVPSNISAS</sequence>
<feature type="compositionally biased region" description="Polar residues" evidence="10">
    <location>
        <begin position="790"/>
        <end position="802"/>
    </location>
</feature>
<dbReference type="GO" id="GO:0005524">
    <property type="term" value="F:ATP binding"/>
    <property type="evidence" value="ECO:0007669"/>
    <property type="project" value="UniProtKB-KW"/>
</dbReference>
<keyword evidence="6" id="KW-0902">Two-component regulatory system</keyword>
<dbReference type="InterPro" id="IPR004358">
    <property type="entry name" value="Sig_transdc_His_kin-like_C"/>
</dbReference>
<feature type="domain" description="HPt" evidence="14">
    <location>
        <begin position="2"/>
        <end position="109"/>
    </location>
</feature>
<dbReference type="GO" id="GO:0006935">
    <property type="term" value="P:chemotaxis"/>
    <property type="evidence" value="ECO:0007669"/>
    <property type="project" value="UniProtKB-KW"/>
</dbReference>
<dbReference type="SUPFAM" id="SSF47384">
    <property type="entry name" value="Homodimeric domain of signal transducing histidine kinase"/>
    <property type="match status" value="1"/>
</dbReference>
<dbReference type="RefSeq" id="WP_226578739.1">
    <property type="nucleotide sequence ID" value="NZ_BLAY01000027.1"/>
</dbReference>
<dbReference type="Gene3D" id="1.10.287.560">
    <property type="entry name" value="Histidine kinase CheA-like, homodimeric domain"/>
    <property type="match status" value="1"/>
</dbReference>
<evidence type="ECO:0000259" key="13">
    <source>
        <dbReference type="PROSITE" id="PS50851"/>
    </source>
</evidence>
<accession>A0AAV3XD94</accession>
<dbReference type="PROSITE" id="PS50109">
    <property type="entry name" value="HIS_KIN"/>
    <property type="match status" value="1"/>
</dbReference>
<keyword evidence="4" id="KW-0808">Transferase</keyword>
<dbReference type="InterPro" id="IPR037006">
    <property type="entry name" value="CheA-like_homodim_sf"/>
</dbReference>
<dbReference type="SUPFAM" id="SSF47226">
    <property type="entry name" value="Histidine-containing phosphotransfer domain, HPT domain"/>
    <property type="match status" value="1"/>
</dbReference>
<evidence type="ECO:0000256" key="2">
    <source>
        <dbReference type="ARBA" id="ARBA00012438"/>
    </source>
</evidence>
<name>A0AAV3XD94_9CYAN</name>
<dbReference type="PROSITE" id="PS50894">
    <property type="entry name" value="HPT"/>
    <property type="match status" value="1"/>
</dbReference>
<evidence type="ECO:0000256" key="7">
    <source>
        <dbReference type="PROSITE-ProRule" id="PRU00110"/>
    </source>
</evidence>